<dbReference type="NCBIfam" id="TIGR04256">
    <property type="entry name" value="GxxExxY"/>
    <property type="match status" value="1"/>
</dbReference>
<dbReference type="InterPro" id="IPR026350">
    <property type="entry name" value="GxxExxY"/>
</dbReference>
<comment type="caution">
    <text evidence="1">The sequence shown here is derived from an EMBL/GenBank/DDBJ whole genome shotgun (WGS) entry which is preliminary data.</text>
</comment>
<dbReference type="Proteomes" id="UP001595766">
    <property type="component" value="Unassembled WGS sequence"/>
</dbReference>
<evidence type="ECO:0000313" key="1">
    <source>
        <dbReference type="EMBL" id="MFC3975295.1"/>
    </source>
</evidence>
<gene>
    <name evidence="1" type="ORF">ACFOUP_02785</name>
</gene>
<organism evidence="1 2">
    <name type="scientific">Belliella kenyensis</name>
    <dbReference type="NCBI Taxonomy" id="1472724"/>
    <lineage>
        <taxon>Bacteria</taxon>
        <taxon>Pseudomonadati</taxon>
        <taxon>Bacteroidota</taxon>
        <taxon>Cytophagia</taxon>
        <taxon>Cytophagales</taxon>
        <taxon>Cyclobacteriaceae</taxon>
        <taxon>Belliella</taxon>
    </lineage>
</organism>
<dbReference type="RefSeq" id="WP_241295526.1">
    <property type="nucleotide sequence ID" value="NZ_JAKZGR010000009.1"/>
</dbReference>
<reference evidence="2" key="1">
    <citation type="journal article" date="2019" name="Int. J. Syst. Evol. Microbiol.">
        <title>The Global Catalogue of Microorganisms (GCM) 10K type strain sequencing project: providing services to taxonomists for standard genome sequencing and annotation.</title>
        <authorList>
            <consortium name="The Broad Institute Genomics Platform"/>
            <consortium name="The Broad Institute Genome Sequencing Center for Infectious Disease"/>
            <person name="Wu L."/>
            <person name="Ma J."/>
        </authorList>
    </citation>
    <scope>NUCLEOTIDE SEQUENCE [LARGE SCALE GENOMIC DNA]</scope>
    <source>
        <strain evidence="2">CECT 8551</strain>
    </source>
</reference>
<protein>
    <submittedName>
        <fullName evidence="1">GxxExxY protein</fullName>
    </submittedName>
</protein>
<accession>A0ABV8EJ72</accession>
<name>A0ABV8EJ72_9BACT</name>
<dbReference type="EMBL" id="JBHSAV010000005">
    <property type="protein sequence ID" value="MFC3975295.1"/>
    <property type="molecule type" value="Genomic_DNA"/>
</dbReference>
<sequence length="131" mass="15086">MTENQISRVVIGKAIFIHRKLGPGLLESAYEKILAYELQKEGFDVKCQVLLPIEWEGMPIEKAYRVDILVENKVIVELKCVEEVSNVHFSQLLTYLKFSELKLGLIINFKTVLLKNGLHRVVNGLKDDFER</sequence>
<evidence type="ECO:0000313" key="2">
    <source>
        <dbReference type="Proteomes" id="UP001595766"/>
    </source>
</evidence>
<keyword evidence="2" id="KW-1185">Reference proteome</keyword>
<proteinExistence type="predicted"/>
<dbReference type="Pfam" id="PF13366">
    <property type="entry name" value="PDDEXK_3"/>
    <property type="match status" value="1"/>
</dbReference>